<dbReference type="SMART" id="SM00028">
    <property type="entry name" value="TPR"/>
    <property type="match status" value="3"/>
</dbReference>
<dbReference type="GeneID" id="17287021"/>
<protein>
    <recommendedName>
        <fullName evidence="3">Tetratricopeptide repeat protein</fullName>
    </recommendedName>
</protein>
<dbReference type="InterPro" id="IPR011990">
    <property type="entry name" value="TPR-like_helical_dom_sf"/>
</dbReference>
<evidence type="ECO:0008006" key="3">
    <source>
        <dbReference type="Google" id="ProtNLM"/>
    </source>
</evidence>
<dbReference type="InterPro" id="IPR019734">
    <property type="entry name" value="TPR_rpt"/>
</dbReference>
<dbReference type="PaxDb" id="2903-EOD41751"/>
<dbReference type="AlphaFoldDB" id="A0A0D3L166"/>
<dbReference type="EnsemblProtists" id="EOD41751">
    <property type="protein sequence ID" value="EOD41751"/>
    <property type="gene ID" value="EMIHUDRAFT_194248"/>
</dbReference>
<sequence>MLELPARACLEAARAGDATGASRLLEEASRLDPASSLPVLKLANVQYHLDGDAAAAEATYERALRIEPSHDAHFFLGRLRAAAGRHAEAAASFEAALQCDASSAACRAELLASYLAAGEPQEEAELGLLAACCRADAADVASHRKLASALQERGRLAEAAEALERLIAAEAAYRAAIGAARDDKQGHDAYFNLGNLLRRADAYGGGAGARSRAAEAAAAFEAAVRLVPTSADAYYQLRRLRGVPHTVTCPADQPLVEVRPRGLADSAFSGLAAAVQSHPWLMRPNRLSESFAGTRGFVVRFNRRGLDARVRSHPQLQGLLPFVDAAALPAANVFVLNDAQLAVKRHLDITGAICSASHSYVAHQVDVLYVAVPAGMRGGRLLVWPPEPPGRPASVPPPAEIVAPAANIWVSFRGDAKHGVERCDLPSTGSDAVRVSLVLEQYVCPEAVLPLSQTFEIVGVRP</sequence>
<dbReference type="HOGENOM" id="CLU_592418_0_0_1"/>
<dbReference type="RefSeq" id="XP_005794180.1">
    <property type="nucleotide sequence ID" value="XM_005794123.1"/>
</dbReference>
<name>A0A0D3L166_EMIH1</name>
<dbReference type="Gene3D" id="1.25.40.10">
    <property type="entry name" value="Tetratricopeptide repeat domain"/>
    <property type="match status" value="3"/>
</dbReference>
<evidence type="ECO:0000313" key="1">
    <source>
        <dbReference type="EnsemblProtists" id="EOD41751"/>
    </source>
</evidence>
<dbReference type="SUPFAM" id="SSF48452">
    <property type="entry name" value="TPR-like"/>
    <property type="match status" value="1"/>
</dbReference>
<dbReference type="STRING" id="2903.R1G129"/>
<reference evidence="1" key="2">
    <citation type="submission" date="2024-10" db="UniProtKB">
        <authorList>
            <consortium name="EnsemblProtists"/>
        </authorList>
    </citation>
    <scope>IDENTIFICATION</scope>
</reference>
<proteinExistence type="predicted"/>
<accession>A0A0D3L166</accession>
<keyword evidence="2" id="KW-1185">Reference proteome</keyword>
<dbReference type="Proteomes" id="UP000013827">
    <property type="component" value="Unassembled WGS sequence"/>
</dbReference>
<dbReference type="KEGG" id="ehx:EMIHUDRAFT_194248"/>
<reference evidence="2" key="1">
    <citation type="journal article" date="2013" name="Nature">
        <title>Pan genome of the phytoplankton Emiliania underpins its global distribution.</title>
        <authorList>
            <person name="Read B.A."/>
            <person name="Kegel J."/>
            <person name="Klute M.J."/>
            <person name="Kuo A."/>
            <person name="Lefebvre S.C."/>
            <person name="Maumus F."/>
            <person name="Mayer C."/>
            <person name="Miller J."/>
            <person name="Monier A."/>
            <person name="Salamov A."/>
            <person name="Young J."/>
            <person name="Aguilar M."/>
            <person name="Claverie J.M."/>
            <person name="Frickenhaus S."/>
            <person name="Gonzalez K."/>
            <person name="Herman E.K."/>
            <person name="Lin Y.C."/>
            <person name="Napier J."/>
            <person name="Ogata H."/>
            <person name="Sarno A.F."/>
            <person name="Shmutz J."/>
            <person name="Schroeder D."/>
            <person name="de Vargas C."/>
            <person name="Verret F."/>
            <person name="von Dassow P."/>
            <person name="Valentin K."/>
            <person name="Van de Peer Y."/>
            <person name="Wheeler G."/>
            <person name="Dacks J.B."/>
            <person name="Delwiche C.F."/>
            <person name="Dyhrman S.T."/>
            <person name="Glockner G."/>
            <person name="John U."/>
            <person name="Richards T."/>
            <person name="Worden A.Z."/>
            <person name="Zhang X."/>
            <person name="Grigoriev I.V."/>
            <person name="Allen A.E."/>
            <person name="Bidle K."/>
            <person name="Borodovsky M."/>
            <person name="Bowler C."/>
            <person name="Brownlee C."/>
            <person name="Cock J.M."/>
            <person name="Elias M."/>
            <person name="Gladyshev V.N."/>
            <person name="Groth M."/>
            <person name="Guda C."/>
            <person name="Hadaegh A."/>
            <person name="Iglesias-Rodriguez M.D."/>
            <person name="Jenkins J."/>
            <person name="Jones B.M."/>
            <person name="Lawson T."/>
            <person name="Leese F."/>
            <person name="Lindquist E."/>
            <person name="Lobanov A."/>
            <person name="Lomsadze A."/>
            <person name="Malik S.B."/>
            <person name="Marsh M.E."/>
            <person name="Mackinder L."/>
            <person name="Mock T."/>
            <person name="Mueller-Roeber B."/>
            <person name="Pagarete A."/>
            <person name="Parker M."/>
            <person name="Probert I."/>
            <person name="Quesneville H."/>
            <person name="Raines C."/>
            <person name="Rensing S.A."/>
            <person name="Riano-Pachon D.M."/>
            <person name="Richier S."/>
            <person name="Rokitta S."/>
            <person name="Shiraiwa Y."/>
            <person name="Soanes D.M."/>
            <person name="van der Giezen M."/>
            <person name="Wahlund T.M."/>
            <person name="Williams B."/>
            <person name="Wilson W."/>
            <person name="Wolfe G."/>
            <person name="Wurch L.L."/>
        </authorList>
    </citation>
    <scope>NUCLEOTIDE SEQUENCE</scope>
</reference>
<organism evidence="1 2">
    <name type="scientific">Emiliania huxleyi (strain CCMP1516)</name>
    <dbReference type="NCBI Taxonomy" id="280463"/>
    <lineage>
        <taxon>Eukaryota</taxon>
        <taxon>Haptista</taxon>
        <taxon>Haptophyta</taxon>
        <taxon>Prymnesiophyceae</taxon>
        <taxon>Isochrysidales</taxon>
        <taxon>Noelaerhabdaceae</taxon>
        <taxon>Emiliania</taxon>
    </lineage>
</organism>
<evidence type="ECO:0000313" key="2">
    <source>
        <dbReference type="Proteomes" id="UP000013827"/>
    </source>
</evidence>
<dbReference type="eggNOG" id="ENOG502SRBK">
    <property type="taxonomic scope" value="Eukaryota"/>
</dbReference>